<sequence length="45" mass="5035">MVIVLANLATRPMEKEDIRSRLLLAQDAEGKNQCPVLNNKDSILI</sequence>
<dbReference type="EMBL" id="CAJVPT010003043">
    <property type="protein sequence ID" value="CAG8490930.1"/>
    <property type="molecule type" value="Genomic_DNA"/>
</dbReference>
<reference evidence="1" key="1">
    <citation type="submission" date="2021-06" db="EMBL/GenBank/DDBJ databases">
        <authorList>
            <person name="Kallberg Y."/>
            <person name="Tangrot J."/>
            <person name="Rosling A."/>
        </authorList>
    </citation>
    <scope>NUCLEOTIDE SEQUENCE</scope>
    <source>
        <strain evidence="1">CL356</strain>
    </source>
</reference>
<name>A0ACA9KSV3_9GLOM</name>
<accession>A0ACA9KSV3</accession>
<dbReference type="Proteomes" id="UP000789525">
    <property type="component" value="Unassembled WGS sequence"/>
</dbReference>
<comment type="caution">
    <text evidence="1">The sequence shown here is derived from an EMBL/GenBank/DDBJ whole genome shotgun (WGS) entry which is preliminary data.</text>
</comment>
<proteinExistence type="predicted"/>
<organism evidence="1 2">
    <name type="scientific">Acaulospora colombiana</name>
    <dbReference type="NCBI Taxonomy" id="27376"/>
    <lineage>
        <taxon>Eukaryota</taxon>
        <taxon>Fungi</taxon>
        <taxon>Fungi incertae sedis</taxon>
        <taxon>Mucoromycota</taxon>
        <taxon>Glomeromycotina</taxon>
        <taxon>Glomeromycetes</taxon>
        <taxon>Diversisporales</taxon>
        <taxon>Acaulosporaceae</taxon>
        <taxon>Acaulospora</taxon>
    </lineage>
</organism>
<gene>
    <name evidence="1" type="ORF">ACOLOM_LOCUS2377</name>
</gene>
<keyword evidence="2" id="KW-1185">Reference proteome</keyword>
<protein>
    <submittedName>
        <fullName evidence="1">15796_t:CDS:1</fullName>
    </submittedName>
</protein>
<evidence type="ECO:0000313" key="2">
    <source>
        <dbReference type="Proteomes" id="UP000789525"/>
    </source>
</evidence>
<evidence type="ECO:0000313" key="1">
    <source>
        <dbReference type="EMBL" id="CAG8490930.1"/>
    </source>
</evidence>